<dbReference type="InterPro" id="IPR050463">
    <property type="entry name" value="Gfo/Idh/MocA_oxidrdct_glycsds"/>
</dbReference>
<dbReference type="EMBL" id="CP107246">
    <property type="protein sequence ID" value="WIM06129.1"/>
    <property type="molecule type" value="Genomic_DNA"/>
</dbReference>
<feature type="domain" description="GFO/IDH/MocA-like oxidoreductase" evidence="3">
    <location>
        <begin position="128"/>
        <end position="251"/>
    </location>
</feature>
<name>A0AA49FLM3_9PROT</name>
<dbReference type="GO" id="GO:0000166">
    <property type="term" value="F:nucleotide binding"/>
    <property type="evidence" value="ECO:0007669"/>
    <property type="project" value="InterPro"/>
</dbReference>
<organism evidence="4">
    <name type="scientific">Candidatus Nitricoxidivorans perseverans</name>
    <dbReference type="NCBI Taxonomy" id="2975601"/>
    <lineage>
        <taxon>Bacteria</taxon>
        <taxon>Pseudomonadati</taxon>
        <taxon>Pseudomonadota</taxon>
        <taxon>Betaproteobacteria</taxon>
        <taxon>Nitrosomonadales</taxon>
        <taxon>Sterolibacteriaceae</taxon>
        <taxon>Candidatus Nitricoxidivorans</taxon>
    </lineage>
</organism>
<evidence type="ECO:0000313" key="4">
    <source>
        <dbReference type="EMBL" id="WIM06129.1"/>
    </source>
</evidence>
<gene>
    <name evidence="4" type="ORF">OHM77_02205</name>
</gene>
<dbReference type="Gene3D" id="3.40.50.720">
    <property type="entry name" value="NAD(P)-binding Rossmann-like Domain"/>
    <property type="match status" value="1"/>
</dbReference>
<dbReference type="InterPro" id="IPR000683">
    <property type="entry name" value="Gfo/Idh/MocA-like_OxRdtase_N"/>
</dbReference>
<dbReference type="AlphaFoldDB" id="A0AA49FLM3"/>
<dbReference type="SUPFAM" id="SSF51735">
    <property type="entry name" value="NAD(P)-binding Rossmann-fold domains"/>
    <property type="match status" value="1"/>
</dbReference>
<dbReference type="Gene3D" id="3.30.360.10">
    <property type="entry name" value="Dihydrodipicolinate Reductase, domain 2"/>
    <property type="match status" value="1"/>
</dbReference>
<evidence type="ECO:0000259" key="3">
    <source>
        <dbReference type="Pfam" id="PF22725"/>
    </source>
</evidence>
<feature type="domain" description="Gfo/Idh/MocA-like oxidoreductase N-terminal" evidence="2">
    <location>
        <begin position="3"/>
        <end position="120"/>
    </location>
</feature>
<sequence>MVRLAVVGLGKMGLSHLAMITAHPNVAVAAVCDATGYVLDVLNKYTGVKPYTDFDAMLREVELDAVIIATPSSMHAKMVKSALEKGLHVFCEKPFCLDTKDGEEVTRLAREGGLVNQVGYHNRFVGAFQEVKRLLDAKAIGEVTHVLAEAYGPVVLKPKGSTWRTQSAEGGGCLYDYAAHPINLVNWYFGAPQGVGGTILNKIFSKETDDEVFGTLYYADGKSAQISVNWSDESYRKMSTKITIWGTAGRIYADRQECQVYLRDTATVPPGYQQGWNVRYTTDLTEPVWFYMRGEEYSAQLDHFVRCIEEKRIENVNSFESAVATDKVMAMMIADAAKGPSLKSDDALPHAPKKRWNFLFGGR</sequence>
<dbReference type="InterPro" id="IPR055170">
    <property type="entry name" value="GFO_IDH_MocA-like_dom"/>
</dbReference>
<evidence type="ECO:0000256" key="1">
    <source>
        <dbReference type="ARBA" id="ARBA00023002"/>
    </source>
</evidence>
<dbReference type="Pfam" id="PF22725">
    <property type="entry name" value="GFO_IDH_MocA_C3"/>
    <property type="match status" value="1"/>
</dbReference>
<dbReference type="PANTHER" id="PTHR43818">
    <property type="entry name" value="BCDNA.GH03377"/>
    <property type="match status" value="1"/>
</dbReference>
<dbReference type="PANTHER" id="PTHR43818:SF11">
    <property type="entry name" value="BCDNA.GH03377"/>
    <property type="match status" value="1"/>
</dbReference>
<reference evidence="4" key="1">
    <citation type="journal article" date="2023" name="Nat. Microbiol.">
        <title>Enrichment and characterization of a nitric oxide-reducing microbial community in a continuous bioreactor.</title>
        <authorList>
            <person name="Garrido-Amador P."/>
            <person name="Stortenbeker N."/>
            <person name="Wessels H.J.C.T."/>
            <person name="Speth D.R."/>
            <person name="Garcia-Heredia I."/>
            <person name="Kartal B."/>
        </authorList>
    </citation>
    <scope>NUCLEOTIDE SEQUENCE</scope>
    <source>
        <strain evidence="4">MAG1</strain>
    </source>
</reference>
<accession>A0AA49FLM3</accession>
<protein>
    <submittedName>
        <fullName evidence="4">Gfo/Idh/MocA family oxidoreductase</fullName>
    </submittedName>
</protein>
<dbReference type="Proteomes" id="UP001234916">
    <property type="component" value="Chromosome"/>
</dbReference>
<keyword evidence="1" id="KW-0560">Oxidoreductase</keyword>
<dbReference type="InterPro" id="IPR036291">
    <property type="entry name" value="NAD(P)-bd_dom_sf"/>
</dbReference>
<dbReference type="SUPFAM" id="SSF55347">
    <property type="entry name" value="Glyceraldehyde-3-phosphate dehydrogenase-like, C-terminal domain"/>
    <property type="match status" value="1"/>
</dbReference>
<proteinExistence type="predicted"/>
<dbReference type="Pfam" id="PF01408">
    <property type="entry name" value="GFO_IDH_MocA"/>
    <property type="match status" value="1"/>
</dbReference>
<dbReference type="GO" id="GO:0016491">
    <property type="term" value="F:oxidoreductase activity"/>
    <property type="evidence" value="ECO:0007669"/>
    <property type="project" value="UniProtKB-KW"/>
</dbReference>
<evidence type="ECO:0000259" key="2">
    <source>
        <dbReference type="Pfam" id="PF01408"/>
    </source>
</evidence>
<dbReference type="KEGG" id="npv:OHM77_02205"/>